<feature type="compositionally biased region" description="Polar residues" evidence="1">
    <location>
        <begin position="82"/>
        <end position="93"/>
    </location>
</feature>
<protein>
    <submittedName>
        <fullName evidence="2">Uncharacterized protein</fullName>
    </submittedName>
</protein>
<feature type="region of interest" description="Disordered" evidence="1">
    <location>
        <begin position="17"/>
        <end position="65"/>
    </location>
</feature>
<evidence type="ECO:0000313" key="2">
    <source>
        <dbReference type="EMBL" id="CAD9515329.1"/>
    </source>
</evidence>
<evidence type="ECO:0000256" key="1">
    <source>
        <dbReference type="SAM" id="MobiDB-lite"/>
    </source>
</evidence>
<reference evidence="2" key="1">
    <citation type="submission" date="2021-01" db="EMBL/GenBank/DDBJ databases">
        <authorList>
            <person name="Corre E."/>
            <person name="Pelletier E."/>
            <person name="Niang G."/>
            <person name="Scheremetjew M."/>
            <person name="Finn R."/>
            <person name="Kale V."/>
            <person name="Holt S."/>
            <person name="Cochrane G."/>
            <person name="Meng A."/>
            <person name="Brown T."/>
            <person name="Cohen L."/>
        </authorList>
    </citation>
    <scope>NUCLEOTIDE SEQUENCE</scope>
    <source>
        <strain evidence="2">CCMP826</strain>
    </source>
</reference>
<name>A0A7S2IE04_9STRA</name>
<dbReference type="EMBL" id="HBGV01018154">
    <property type="protein sequence ID" value="CAD9515329.1"/>
    <property type="molecule type" value="Transcribed_RNA"/>
</dbReference>
<feature type="compositionally biased region" description="Basic and acidic residues" evidence="1">
    <location>
        <begin position="95"/>
        <end position="105"/>
    </location>
</feature>
<accession>A0A7S2IE04</accession>
<dbReference type="AlphaFoldDB" id="A0A7S2IE04"/>
<proteinExistence type="predicted"/>
<gene>
    <name evidence="2" type="ORF">HTAM1171_LOCUS11233</name>
</gene>
<sequence length="105" mass="11936">MLSNLNSKDKMHALMVEKGFQRKTEEEGNAIMRQRKMENGAGAKKPPINLRGALMGQQPQKPSRWEGVNKLMDDRMARAKNTVSHENTVSTSAMEKYRIGQAYKE</sequence>
<organism evidence="2">
    <name type="scientific">Helicotheca tamesis</name>
    <dbReference type="NCBI Taxonomy" id="374047"/>
    <lineage>
        <taxon>Eukaryota</taxon>
        <taxon>Sar</taxon>
        <taxon>Stramenopiles</taxon>
        <taxon>Ochrophyta</taxon>
        <taxon>Bacillariophyta</taxon>
        <taxon>Mediophyceae</taxon>
        <taxon>Lithodesmiophycidae</taxon>
        <taxon>Lithodesmiales</taxon>
        <taxon>Lithodesmiaceae</taxon>
        <taxon>Helicotheca</taxon>
    </lineage>
</organism>
<feature type="region of interest" description="Disordered" evidence="1">
    <location>
        <begin position="82"/>
        <end position="105"/>
    </location>
</feature>